<dbReference type="Gene3D" id="1.10.510.10">
    <property type="entry name" value="Transferase(Phosphotransferase) domain 1"/>
    <property type="match status" value="1"/>
</dbReference>
<feature type="binding site" evidence="5">
    <location>
        <position position="764"/>
    </location>
    <ligand>
        <name>ATP</name>
        <dbReference type="ChEBI" id="CHEBI:30616"/>
    </ligand>
</feature>
<dbReference type="OrthoDB" id="1965054at2759"/>
<protein>
    <recommendedName>
        <fullName evidence="12">Protein kinase domain-containing protein</fullName>
    </recommendedName>
</protein>
<dbReference type="PANTHER" id="PTHR46008:SF48">
    <property type="entry name" value="PROTEIN KINASE DOMAIN-CONTAINING PROTEIN"/>
    <property type="match status" value="1"/>
</dbReference>
<reference evidence="10" key="1">
    <citation type="submission" date="2021-01" db="EMBL/GenBank/DDBJ databases">
        <title>Adiantum capillus-veneris genome.</title>
        <authorList>
            <person name="Fang Y."/>
            <person name="Liao Q."/>
        </authorList>
    </citation>
    <scope>NUCLEOTIDE SEQUENCE</scope>
    <source>
        <strain evidence="10">H3</strain>
        <tissue evidence="10">Leaf</tissue>
    </source>
</reference>
<keyword evidence="3" id="KW-0418">Kinase</keyword>
<dbReference type="InterPro" id="IPR011009">
    <property type="entry name" value="Kinase-like_dom_sf"/>
</dbReference>
<dbReference type="PROSITE" id="PS51485">
    <property type="entry name" value="PHYTOCYANIN"/>
    <property type="match status" value="1"/>
</dbReference>
<dbReference type="Gene3D" id="2.60.40.420">
    <property type="entry name" value="Cupredoxins - blue copper proteins"/>
    <property type="match status" value="2"/>
</dbReference>
<gene>
    <name evidence="10" type="ORF">GOP47_0021510</name>
</gene>
<keyword evidence="4 5" id="KW-0067">ATP-binding</keyword>
<dbReference type="InterPro" id="IPR017441">
    <property type="entry name" value="Protein_kinase_ATP_BS"/>
</dbReference>
<sequence>MAPLGRPKKNKKQRTIQEVLGLHDPQLSLDKEAGEAATTALGNTEAEGSSSKKKYAQRWIESWRIPHPWAFPTVDHDGKARVKCRWCIFAHKKTQFSGEGSSTLQRFSLDEHATSEFLDKMKLPLHKMIGIATDGASVMIGANNGVVSRLKKVVPHLLSFHCVAHRESLAADVLGELNVLSCKLQEDHIDISAIGNHLKASIKSLQMAFLGNVFGCEAMYTQLFLTKVINQHGIIDYIDSSGNSHSHQLHLGFMCDEDVLDPHETLHGVVNNLAYMAIMYIKGLVDSLSNRFKVDFDLFEAAKYFSPKDYDQDLQKLDFFTIRWLDVLCKQFGKGANSFINEEECKGECISFITRIRNCFKGDNQGSSDERVSETYEVGGADVLWASPVEKQLPSSFYQDWANARTFFINDSLYFSYNSSIHDVTFVGIKEELVGCVFSNITAQEGTGSSYWTFYIASTYYIMSSRRAINGTNISRDCEEGMKFELVVHDLSSAPLHPPQLAPAPLATSSPTRVVTPSYPPLLAPAPLASTAPSSVNGATQVLIRVPWQRQPNIPDFYKTYIQDELKKRNISILPAGSALSFRFAVDKHNVIGVLSEDYDICHIPTMPNSVHRSSDVPINLPDEGKYYFIDGLNDNCASGNMRLFVQVGPSDAISGRTRAKRFPITAVVVPSAVITVGMILGLLCFCIQKARAQGQYTTVNAKDSVMGNLLAASGGRNTCKVFTLEELQRATDNFSADNEIGSGGFGMVYKGILHNGVIVAIKKMKHAGGDDAHQFVNEISILSQVNHRYLVKLFGYGVVFEDPFLVYEYISNGNLEEHIAKAQQGISMELTWKRRFNIAVQTADALKYLHVQASPPIFHRDVKSANILLDKDFSAKVADFGLSKLVDIDATHVSTMVKGTPGYLDPDYFQNFVLTDKSDVYSFGVVLLELLTSRKPIDTSRPLSEQNIASSSIPLNLVGRTREILDWQLMEQASGDDLLEMDGVAQVAASCLIHDRTVRPSMSEGVEMLQRIKGLKQAEQFLSKVSNRVGLATQTSAMLSTSSLHNLDNESMNTMH</sequence>
<dbReference type="EMBL" id="JABFUD020000021">
    <property type="protein sequence ID" value="KAI5062963.1"/>
    <property type="molecule type" value="Genomic_DNA"/>
</dbReference>
<keyword evidence="7" id="KW-0812">Transmembrane</keyword>
<feature type="domain" description="Protein kinase" evidence="8">
    <location>
        <begin position="735"/>
        <end position="1023"/>
    </location>
</feature>
<dbReference type="InterPro" id="IPR000719">
    <property type="entry name" value="Prot_kinase_dom"/>
</dbReference>
<accession>A0A9D4Z5B4</accession>
<dbReference type="FunFam" id="3.30.200.20:FF:000015">
    <property type="entry name" value="Somatic embryogenesis receptor kinase 1"/>
    <property type="match status" value="1"/>
</dbReference>
<feature type="region of interest" description="Disordered" evidence="6">
    <location>
        <begin position="20"/>
        <end position="49"/>
    </location>
</feature>
<dbReference type="InterPro" id="IPR057456">
    <property type="entry name" value="Znf_C17orf113"/>
</dbReference>
<evidence type="ECO:0000259" key="8">
    <source>
        <dbReference type="PROSITE" id="PS50011"/>
    </source>
</evidence>
<dbReference type="SUPFAM" id="SSF56112">
    <property type="entry name" value="Protein kinase-like (PK-like)"/>
    <property type="match status" value="1"/>
</dbReference>
<dbReference type="Proteomes" id="UP000886520">
    <property type="component" value="Chromosome 21"/>
</dbReference>
<dbReference type="InterPro" id="IPR008271">
    <property type="entry name" value="Ser/Thr_kinase_AS"/>
</dbReference>
<keyword evidence="7" id="KW-1133">Transmembrane helix</keyword>
<dbReference type="GO" id="GO:0009055">
    <property type="term" value="F:electron transfer activity"/>
    <property type="evidence" value="ECO:0007669"/>
    <property type="project" value="InterPro"/>
</dbReference>
<evidence type="ECO:0000256" key="1">
    <source>
        <dbReference type="ARBA" id="ARBA00022679"/>
    </source>
</evidence>
<evidence type="ECO:0000256" key="7">
    <source>
        <dbReference type="SAM" id="Phobius"/>
    </source>
</evidence>
<dbReference type="GO" id="GO:0005524">
    <property type="term" value="F:ATP binding"/>
    <property type="evidence" value="ECO:0007669"/>
    <property type="project" value="UniProtKB-UniRule"/>
</dbReference>
<proteinExistence type="predicted"/>
<evidence type="ECO:0000256" key="6">
    <source>
        <dbReference type="SAM" id="MobiDB-lite"/>
    </source>
</evidence>
<dbReference type="Pfam" id="PF00069">
    <property type="entry name" value="Pkinase"/>
    <property type="match status" value="1"/>
</dbReference>
<dbReference type="InterPro" id="IPR003245">
    <property type="entry name" value="Phytocyanin_dom"/>
</dbReference>
<dbReference type="PROSITE" id="PS50011">
    <property type="entry name" value="PROTEIN_KINASE_DOM"/>
    <property type="match status" value="1"/>
</dbReference>
<dbReference type="Gene3D" id="3.30.200.20">
    <property type="entry name" value="Phosphorylase Kinase, domain 1"/>
    <property type="match status" value="1"/>
</dbReference>
<dbReference type="AlphaFoldDB" id="A0A9D4Z5B4"/>
<feature type="domain" description="Phytocyanin" evidence="9">
    <location>
        <begin position="374"/>
        <end position="490"/>
    </location>
</feature>
<keyword evidence="7" id="KW-0472">Membrane</keyword>
<evidence type="ECO:0000313" key="10">
    <source>
        <dbReference type="EMBL" id="KAI5062963.1"/>
    </source>
</evidence>
<organism evidence="10 11">
    <name type="scientific">Adiantum capillus-veneris</name>
    <name type="common">Maidenhair fern</name>
    <dbReference type="NCBI Taxonomy" id="13818"/>
    <lineage>
        <taxon>Eukaryota</taxon>
        <taxon>Viridiplantae</taxon>
        <taxon>Streptophyta</taxon>
        <taxon>Embryophyta</taxon>
        <taxon>Tracheophyta</taxon>
        <taxon>Polypodiopsida</taxon>
        <taxon>Polypodiidae</taxon>
        <taxon>Polypodiales</taxon>
        <taxon>Pteridineae</taxon>
        <taxon>Pteridaceae</taxon>
        <taxon>Vittarioideae</taxon>
        <taxon>Adiantum</taxon>
    </lineage>
</organism>
<dbReference type="InterPro" id="IPR008972">
    <property type="entry name" value="Cupredoxin"/>
</dbReference>
<evidence type="ECO:0000256" key="3">
    <source>
        <dbReference type="ARBA" id="ARBA00022777"/>
    </source>
</evidence>
<dbReference type="GO" id="GO:0004672">
    <property type="term" value="F:protein kinase activity"/>
    <property type="evidence" value="ECO:0007669"/>
    <property type="project" value="InterPro"/>
</dbReference>
<evidence type="ECO:0000256" key="4">
    <source>
        <dbReference type="ARBA" id="ARBA00022840"/>
    </source>
</evidence>
<evidence type="ECO:0000313" key="11">
    <source>
        <dbReference type="Proteomes" id="UP000886520"/>
    </source>
</evidence>
<dbReference type="SUPFAM" id="SSF49503">
    <property type="entry name" value="Cupredoxins"/>
    <property type="match status" value="2"/>
</dbReference>
<dbReference type="FunFam" id="1.10.510.10:FF:000084">
    <property type="entry name" value="Wall-associated receptor kinase 2"/>
    <property type="match status" value="1"/>
</dbReference>
<dbReference type="Pfam" id="PF25431">
    <property type="entry name" value="zf-C17orf113"/>
    <property type="match status" value="1"/>
</dbReference>
<name>A0A9D4Z5B4_ADICA</name>
<comment type="caution">
    <text evidence="10">The sequence shown here is derived from an EMBL/GenBank/DDBJ whole genome shotgun (WGS) entry which is preliminary data.</text>
</comment>
<dbReference type="Pfam" id="PF02298">
    <property type="entry name" value="Cu_bind_like"/>
    <property type="match status" value="2"/>
</dbReference>
<feature type="transmembrane region" description="Helical" evidence="7">
    <location>
        <begin position="665"/>
        <end position="688"/>
    </location>
</feature>
<feature type="compositionally biased region" description="Polar residues" evidence="6">
    <location>
        <begin position="40"/>
        <end position="49"/>
    </location>
</feature>
<evidence type="ECO:0000259" key="9">
    <source>
        <dbReference type="PROSITE" id="PS51485"/>
    </source>
</evidence>
<dbReference type="PROSITE" id="PS00108">
    <property type="entry name" value="PROTEIN_KINASE_ST"/>
    <property type="match status" value="1"/>
</dbReference>
<dbReference type="PROSITE" id="PS00107">
    <property type="entry name" value="PROTEIN_KINASE_ATP"/>
    <property type="match status" value="1"/>
</dbReference>
<keyword evidence="2 5" id="KW-0547">Nucleotide-binding</keyword>
<evidence type="ECO:0000256" key="2">
    <source>
        <dbReference type="ARBA" id="ARBA00022741"/>
    </source>
</evidence>
<dbReference type="PANTHER" id="PTHR46008">
    <property type="entry name" value="LEAF RUST 10 DISEASE-RESISTANCE LOCUS RECEPTOR-LIKE PROTEIN KINASE-LIKE 1.4"/>
    <property type="match status" value="1"/>
</dbReference>
<keyword evidence="1" id="KW-0808">Transferase</keyword>
<keyword evidence="11" id="KW-1185">Reference proteome</keyword>
<evidence type="ECO:0008006" key="12">
    <source>
        <dbReference type="Google" id="ProtNLM"/>
    </source>
</evidence>
<dbReference type="SMART" id="SM00220">
    <property type="entry name" value="S_TKc"/>
    <property type="match status" value="1"/>
</dbReference>
<evidence type="ECO:0000256" key="5">
    <source>
        <dbReference type="PROSITE-ProRule" id="PRU10141"/>
    </source>
</evidence>